<sequence length="353" mass="39439">MRSKSITYSVVVTVIFFGISFIGCMFPIDLELNLLAGWGVFLWKTLPAVTVDWTSVLTAIVALGVFAVGLHRFCRWFYAPRDDSSSRGRTWKFAWSSAMVWSIVLMFTAGIAMIGVTHQLVWLCTMKTPFLYNTFDEVYARRDSRDHLQQIGLATHNYHDEYGTFPAGGMFDDAGRSMHSWATQLLPYLEDKKAAKIYGQIATDVPWNDPRNAAAFEQQLSWLLNPAIEMKEHVYDEPIHFDAEQRALAHYAGNVLFLRPNRPLAIQEITDGTSNTIIAGEVKAKFRPWGDPTNVRDLKLGINKSPHGFGSPSSGVAQFLYADGSVRIVNDNIAVEVLQADATPSGGEDVSDY</sequence>
<dbReference type="Proteomes" id="UP000319383">
    <property type="component" value="Chromosome"/>
</dbReference>
<feature type="transmembrane region" description="Helical" evidence="1">
    <location>
        <begin position="93"/>
        <end position="116"/>
    </location>
</feature>
<organism evidence="3 4">
    <name type="scientific">Symmachiella dynata</name>
    <dbReference type="NCBI Taxonomy" id="2527995"/>
    <lineage>
        <taxon>Bacteria</taxon>
        <taxon>Pseudomonadati</taxon>
        <taxon>Planctomycetota</taxon>
        <taxon>Planctomycetia</taxon>
        <taxon>Planctomycetales</taxon>
        <taxon>Planctomycetaceae</taxon>
        <taxon>Symmachiella</taxon>
    </lineage>
</organism>
<feature type="domain" description="DUF1559" evidence="2">
    <location>
        <begin position="143"/>
        <end position="284"/>
    </location>
</feature>
<dbReference type="RefSeq" id="WP_145376372.1">
    <property type="nucleotide sequence ID" value="NZ_CP036276.1"/>
</dbReference>
<evidence type="ECO:0000313" key="4">
    <source>
        <dbReference type="Proteomes" id="UP000319383"/>
    </source>
</evidence>
<evidence type="ECO:0000256" key="1">
    <source>
        <dbReference type="SAM" id="Phobius"/>
    </source>
</evidence>
<proteinExistence type="predicted"/>
<dbReference type="PROSITE" id="PS51257">
    <property type="entry name" value="PROKAR_LIPOPROTEIN"/>
    <property type="match status" value="1"/>
</dbReference>
<gene>
    <name evidence="3" type="ORF">Mal52_25340</name>
</gene>
<feature type="transmembrane region" description="Helical" evidence="1">
    <location>
        <begin position="7"/>
        <end position="28"/>
    </location>
</feature>
<dbReference type="InterPro" id="IPR027558">
    <property type="entry name" value="Pre_pil_HX9DG_C"/>
</dbReference>
<evidence type="ECO:0000313" key="3">
    <source>
        <dbReference type="EMBL" id="QDU44056.1"/>
    </source>
</evidence>
<name>A0A517ZNK8_9PLAN</name>
<dbReference type="PANTHER" id="PTHR30093:SF2">
    <property type="entry name" value="TYPE II SECRETION SYSTEM PROTEIN H"/>
    <property type="match status" value="1"/>
</dbReference>
<keyword evidence="1" id="KW-1133">Transmembrane helix</keyword>
<accession>A0A517ZNK8</accession>
<keyword evidence="4" id="KW-1185">Reference proteome</keyword>
<evidence type="ECO:0000259" key="2">
    <source>
        <dbReference type="Pfam" id="PF07596"/>
    </source>
</evidence>
<reference evidence="3 4" key="1">
    <citation type="submission" date="2019-02" db="EMBL/GenBank/DDBJ databases">
        <title>Deep-cultivation of Planctomycetes and their phenomic and genomic characterization uncovers novel biology.</title>
        <authorList>
            <person name="Wiegand S."/>
            <person name="Jogler M."/>
            <person name="Boedeker C."/>
            <person name="Pinto D."/>
            <person name="Vollmers J."/>
            <person name="Rivas-Marin E."/>
            <person name="Kohn T."/>
            <person name="Peeters S.H."/>
            <person name="Heuer A."/>
            <person name="Rast P."/>
            <person name="Oberbeckmann S."/>
            <person name="Bunk B."/>
            <person name="Jeske O."/>
            <person name="Meyerdierks A."/>
            <person name="Storesund J.E."/>
            <person name="Kallscheuer N."/>
            <person name="Luecker S."/>
            <person name="Lage O.M."/>
            <person name="Pohl T."/>
            <person name="Merkel B.J."/>
            <person name="Hornburger P."/>
            <person name="Mueller R.-W."/>
            <person name="Bruemmer F."/>
            <person name="Labrenz M."/>
            <person name="Spormann A.M."/>
            <person name="Op den Camp H."/>
            <person name="Overmann J."/>
            <person name="Amann R."/>
            <person name="Jetten M.S.M."/>
            <person name="Mascher T."/>
            <person name="Medema M.H."/>
            <person name="Devos D.P."/>
            <person name="Kaster A.-K."/>
            <person name="Ovreas L."/>
            <person name="Rohde M."/>
            <person name="Galperin M.Y."/>
            <person name="Jogler C."/>
        </authorList>
    </citation>
    <scope>NUCLEOTIDE SEQUENCE [LARGE SCALE GENOMIC DNA]</scope>
    <source>
        <strain evidence="3 4">Mal52</strain>
    </source>
</reference>
<dbReference type="AlphaFoldDB" id="A0A517ZNK8"/>
<keyword evidence="1" id="KW-0472">Membrane</keyword>
<dbReference type="NCBIfam" id="TIGR04294">
    <property type="entry name" value="pre_pil_HX9DG"/>
    <property type="match status" value="1"/>
</dbReference>
<dbReference type="InterPro" id="IPR011453">
    <property type="entry name" value="DUF1559"/>
</dbReference>
<keyword evidence="1" id="KW-0812">Transmembrane</keyword>
<dbReference type="PANTHER" id="PTHR30093">
    <property type="entry name" value="GENERAL SECRETION PATHWAY PROTEIN G"/>
    <property type="match status" value="1"/>
</dbReference>
<dbReference type="KEGG" id="sdyn:Mal52_25340"/>
<feature type="transmembrane region" description="Helical" evidence="1">
    <location>
        <begin position="53"/>
        <end position="73"/>
    </location>
</feature>
<protein>
    <recommendedName>
        <fullName evidence="2">DUF1559 domain-containing protein</fullName>
    </recommendedName>
</protein>
<dbReference type="Pfam" id="PF07596">
    <property type="entry name" value="SBP_bac_10"/>
    <property type="match status" value="1"/>
</dbReference>
<dbReference type="EMBL" id="CP036276">
    <property type="protein sequence ID" value="QDU44056.1"/>
    <property type="molecule type" value="Genomic_DNA"/>
</dbReference>